<keyword evidence="3" id="KW-1185">Reference proteome</keyword>
<evidence type="ECO:0000256" key="1">
    <source>
        <dbReference type="SAM" id="MobiDB-lite"/>
    </source>
</evidence>
<name>A0ABY5YK56_9DEIO</name>
<reference evidence="2" key="1">
    <citation type="submission" date="2022-09" db="EMBL/GenBank/DDBJ databases">
        <title>genome sequence of Deinococcus rubellus.</title>
        <authorList>
            <person name="Srinivasan S."/>
        </authorList>
    </citation>
    <scope>NUCLEOTIDE SEQUENCE</scope>
    <source>
        <strain evidence="2">Ant6</strain>
    </source>
</reference>
<evidence type="ECO:0000313" key="3">
    <source>
        <dbReference type="Proteomes" id="UP001060261"/>
    </source>
</evidence>
<protein>
    <submittedName>
        <fullName evidence="2">Uncharacterized protein</fullName>
    </submittedName>
</protein>
<sequence length="89" mass="9766">MPNENDLNLDLNLIADLTPTRPQEDVHAGQGDLPGELPEAPHLQTVHPGKHLSAEQVEHLMGDEAAESQSVETNRELERREGIDPDAQS</sequence>
<accession>A0ABY5YK56</accession>
<proteinExistence type="predicted"/>
<organism evidence="2 3">
    <name type="scientific">Deinococcus rubellus</name>
    <dbReference type="NCBI Taxonomy" id="1889240"/>
    <lineage>
        <taxon>Bacteria</taxon>
        <taxon>Thermotogati</taxon>
        <taxon>Deinococcota</taxon>
        <taxon>Deinococci</taxon>
        <taxon>Deinococcales</taxon>
        <taxon>Deinococcaceae</taxon>
        <taxon>Deinococcus</taxon>
    </lineage>
</organism>
<feature type="compositionally biased region" description="Basic and acidic residues" evidence="1">
    <location>
        <begin position="73"/>
        <end position="83"/>
    </location>
</feature>
<feature type="region of interest" description="Disordered" evidence="1">
    <location>
        <begin position="63"/>
        <end position="89"/>
    </location>
</feature>
<gene>
    <name evidence="2" type="ORF">N0D28_02990</name>
</gene>
<feature type="region of interest" description="Disordered" evidence="1">
    <location>
        <begin position="18"/>
        <end position="44"/>
    </location>
</feature>
<dbReference type="Proteomes" id="UP001060261">
    <property type="component" value="Chromosome"/>
</dbReference>
<evidence type="ECO:0000313" key="2">
    <source>
        <dbReference type="EMBL" id="UWX64644.1"/>
    </source>
</evidence>
<dbReference type="RefSeq" id="WP_260560913.1">
    <property type="nucleotide sequence ID" value="NZ_BAABEC010000182.1"/>
</dbReference>
<dbReference type="EMBL" id="CP104213">
    <property type="protein sequence ID" value="UWX64644.1"/>
    <property type="molecule type" value="Genomic_DNA"/>
</dbReference>